<dbReference type="Proteomes" id="UP001148299">
    <property type="component" value="Unassembled WGS sequence"/>
</dbReference>
<name>A0A9W9UPT7_PENBR</name>
<evidence type="ECO:0000256" key="1">
    <source>
        <dbReference type="SAM" id="MobiDB-lite"/>
    </source>
</evidence>
<reference evidence="2" key="2">
    <citation type="journal article" date="2023" name="IMA Fungus">
        <title>Comparative genomic study of the Penicillium genus elucidates a diverse pangenome and 15 lateral gene transfer events.</title>
        <authorList>
            <person name="Petersen C."/>
            <person name="Sorensen T."/>
            <person name="Nielsen M.R."/>
            <person name="Sondergaard T.E."/>
            <person name="Sorensen J.L."/>
            <person name="Fitzpatrick D.A."/>
            <person name="Frisvad J.C."/>
            <person name="Nielsen K.L."/>
        </authorList>
    </citation>
    <scope>NUCLEOTIDE SEQUENCE</scope>
    <source>
        <strain evidence="2">IBT 35675</strain>
    </source>
</reference>
<proteinExistence type="predicted"/>
<dbReference type="AlphaFoldDB" id="A0A9W9UPT7"/>
<protein>
    <submittedName>
        <fullName evidence="2">Uncharacterized protein</fullName>
    </submittedName>
</protein>
<evidence type="ECO:0000313" key="2">
    <source>
        <dbReference type="EMBL" id="KAJ5350291.1"/>
    </source>
</evidence>
<dbReference type="EMBL" id="JAPZBR010000006">
    <property type="protein sequence ID" value="KAJ5350291.1"/>
    <property type="molecule type" value="Genomic_DNA"/>
</dbReference>
<keyword evidence="3" id="KW-1185">Reference proteome</keyword>
<sequence length="169" mass="18582">MTPGYPRYIEPTLAPMALDNFSVHRTVTEDPDLDMPFSSVDFPIMTTSAGLANGINSENLYREDMFSSTYTQLSPGCTGADAYTVDWEGFHPDVFGTGNAQLPHDFTPYALHFPSPSSFNGTGEVKELEASSNHGNEGTSRPYARRMHDPSTSAAQYSCIQRHGRSSFQ</sequence>
<reference evidence="2" key="1">
    <citation type="submission" date="2022-12" db="EMBL/GenBank/DDBJ databases">
        <authorList>
            <person name="Petersen C."/>
        </authorList>
    </citation>
    <scope>NUCLEOTIDE SEQUENCE</scope>
    <source>
        <strain evidence="2">IBT 35675</strain>
    </source>
</reference>
<feature type="region of interest" description="Disordered" evidence="1">
    <location>
        <begin position="120"/>
        <end position="169"/>
    </location>
</feature>
<accession>A0A9W9UPT7</accession>
<feature type="compositionally biased region" description="Polar residues" evidence="1">
    <location>
        <begin position="150"/>
        <end position="159"/>
    </location>
</feature>
<feature type="compositionally biased region" description="Polar residues" evidence="1">
    <location>
        <begin position="130"/>
        <end position="139"/>
    </location>
</feature>
<organism evidence="2 3">
    <name type="scientific">Penicillium brevicompactum</name>
    <dbReference type="NCBI Taxonomy" id="5074"/>
    <lineage>
        <taxon>Eukaryota</taxon>
        <taxon>Fungi</taxon>
        <taxon>Dikarya</taxon>
        <taxon>Ascomycota</taxon>
        <taxon>Pezizomycotina</taxon>
        <taxon>Eurotiomycetes</taxon>
        <taxon>Eurotiomycetidae</taxon>
        <taxon>Eurotiales</taxon>
        <taxon>Aspergillaceae</taxon>
        <taxon>Penicillium</taxon>
    </lineage>
</organism>
<comment type="caution">
    <text evidence="2">The sequence shown here is derived from an EMBL/GenBank/DDBJ whole genome shotgun (WGS) entry which is preliminary data.</text>
</comment>
<evidence type="ECO:0000313" key="3">
    <source>
        <dbReference type="Proteomes" id="UP001148299"/>
    </source>
</evidence>
<gene>
    <name evidence="2" type="ORF">N7541_008018</name>
</gene>